<dbReference type="Proteomes" id="UP000615455">
    <property type="component" value="Unassembled WGS sequence"/>
</dbReference>
<name>A0ABQ1FHM7_9BACL</name>
<dbReference type="EMBL" id="BMHE01000075">
    <property type="protein sequence ID" value="GGA14305.1"/>
    <property type="molecule type" value="Genomic_DNA"/>
</dbReference>
<keyword evidence="2" id="KW-1185">Reference proteome</keyword>
<comment type="caution">
    <text evidence="1">The sequence shown here is derived from an EMBL/GenBank/DDBJ whole genome shotgun (WGS) entry which is preliminary data.</text>
</comment>
<sequence>MYPTIEDLPNSFFNISFFEHIEELGHFFNLLVDTDHLQYVKDDLKKGKLKFVHGLDQLL</sequence>
<proteinExistence type="predicted"/>
<reference evidence="2" key="1">
    <citation type="journal article" date="2019" name="Int. J. Syst. Evol. Microbiol.">
        <title>The Global Catalogue of Microorganisms (GCM) 10K type strain sequencing project: providing services to taxonomists for standard genome sequencing and annotation.</title>
        <authorList>
            <consortium name="The Broad Institute Genomics Platform"/>
            <consortium name="The Broad Institute Genome Sequencing Center for Infectious Disease"/>
            <person name="Wu L."/>
            <person name="Ma J."/>
        </authorList>
    </citation>
    <scope>NUCLEOTIDE SEQUENCE [LARGE SCALE GENOMIC DNA]</scope>
    <source>
        <strain evidence="2">CGMCC 1.15043</strain>
    </source>
</reference>
<evidence type="ECO:0000313" key="1">
    <source>
        <dbReference type="EMBL" id="GGA14305.1"/>
    </source>
</evidence>
<gene>
    <name evidence="1" type="ORF">GCM10008018_68980</name>
</gene>
<accession>A0ABQ1FHM7</accession>
<organism evidence="1 2">
    <name type="scientific">Paenibacillus marchantiophytorum</name>
    <dbReference type="NCBI Taxonomy" id="1619310"/>
    <lineage>
        <taxon>Bacteria</taxon>
        <taxon>Bacillati</taxon>
        <taxon>Bacillota</taxon>
        <taxon>Bacilli</taxon>
        <taxon>Bacillales</taxon>
        <taxon>Paenibacillaceae</taxon>
        <taxon>Paenibacillus</taxon>
    </lineage>
</organism>
<protein>
    <submittedName>
        <fullName evidence="1">Uncharacterized protein</fullName>
    </submittedName>
</protein>
<evidence type="ECO:0000313" key="2">
    <source>
        <dbReference type="Proteomes" id="UP000615455"/>
    </source>
</evidence>